<evidence type="ECO:0000256" key="2">
    <source>
        <dbReference type="ARBA" id="ARBA00022741"/>
    </source>
</evidence>
<dbReference type="AlphaFoldDB" id="X1RE13"/>
<dbReference type="EMBL" id="BARW01013339">
    <property type="protein sequence ID" value="GAI78833.1"/>
    <property type="molecule type" value="Genomic_DNA"/>
</dbReference>
<evidence type="ECO:0008006" key="6">
    <source>
        <dbReference type="Google" id="ProtNLM"/>
    </source>
</evidence>
<dbReference type="Pfam" id="PF00871">
    <property type="entry name" value="Acetate_kinase"/>
    <property type="match status" value="1"/>
</dbReference>
<evidence type="ECO:0000313" key="5">
    <source>
        <dbReference type="EMBL" id="GAI78833.1"/>
    </source>
</evidence>
<protein>
    <recommendedName>
        <fullName evidence="6">Butyrate kinase</fullName>
    </recommendedName>
</protein>
<accession>X1RE13</accession>
<dbReference type="PANTHER" id="PTHR21060">
    <property type="entry name" value="ACETATE KINASE"/>
    <property type="match status" value="1"/>
</dbReference>
<dbReference type="PANTHER" id="PTHR21060:SF15">
    <property type="entry name" value="ACETATE KINASE-RELATED"/>
    <property type="match status" value="1"/>
</dbReference>
<evidence type="ECO:0000256" key="3">
    <source>
        <dbReference type="ARBA" id="ARBA00022777"/>
    </source>
</evidence>
<name>X1RE13_9ZZZZ</name>
<gene>
    <name evidence="5" type="ORF">S12H4_24524</name>
</gene>
<evidence type="ECO:0000256" key="4">
    <source>
        <dbReference type="ARBA" id="ARBA00022840"/>
    </source>
</evidence>
<reference evidence="5" key="1">
    <citation type="journal article" date="2014" name="Front. Microbiol.">
        <title>High frequency of phylogenetically diverse reductive dehalogenase-homologous genes in deep subseafloor sedimentary metagenomes.</title>
        <authorList>
            <person name="Kawai M."/>
            <person name="Futagami T."/>
            <person name="Toyoda A."/>
            <person name="Takaki Y."/>
            <person name="Nishi S."/>
            <person name="Hori S."/>
            <person name="Arai W."/>
            <person name="Tsubouchi T."/>
            <person name="Morono Y."/>
            <person name="Uchiyama I."/>
            <person name="Ito T."/>
            <person name="Fujiyama A."/>
            <person name="Inagaki F."/>
            <person name="Takami H."/>
        </authorList>
    </citation>
    <scope>NUCLEOTIDE SEQUENCE</scope>
    <source>
        <strain evidence="5">Expedition CK06-06</strain>
    </source>
</reference>
<dbReference type="GO" id="GO:0006083">
    <property type="term" value="P:acetate metabolic process"/>
    <property type="evidence" value="ECO:0007669"/>
    <property type="project" value="TreeGrafter"/>
</dbReference>
<sequence>MILVLNCGSQSIKWKLFKDDLKLKEKAKKKVLKSKDYKGILLKELSKIKNVKIVGHRVVHGGDKFRKPLKINGKNLKELEKFNKLAPLHNPFNILGIKTA</sequence>
<keyword evidence="1" id="KW-0808">Transferase</keyword>
<dbReference type="GO" id="GO:0005524">
    <property type="term" value="F:ATP binding"/>
    <property type="evidence" value="ECO:0007669"/>
    <property type="project" value="UniProtKB-KW"/>
</dbReference>
<dbReference type="Gene3D" id="3.30.420.40">
    <property type="match status" value="1"/>
</dbReference>
<comment type="caution">
    <text evidence="5">The sequence shown here is derived from an EMBL/GenBank/DDBJ whole genome shotgun (WGS) entry which is preliminary data.</text>
</comment>
<dbReference type="InterPro" id="IPR043129">
    <property type="entry name" value="ATPase_NBD"/>
</dbReference>
<proteinExistence type="predicted"/>
<evidence type="ECO:0000256" key="1">
    <source>
        <dbReference type="ARBA" id="ARBA00022679"/>
    </source>
</evidence>
<keyword evidence="4" id="KW-0067">ATP-binding</keyword>
<organism evidence="5">
    <name type="scientific">marine sediment metagenome</name>
    <dbReference type="NCBI Taxonomy" id="412755"/>
    <lineage>
        <taxon>unclassified sequences</taxon>
        <taxon>metagenomes</taxon>
        <taxon>ecological metagenomes</taxon>
    </lineage>
</organism>
<dbReference type="SUPFAM" id="SSF53067">
    <property type="entry name" value="Actin-like ATPase domain"/>
    <property type="match status" value="1"/>
</dbReference>
<feature type="non-terminal residue" evidence="5">
    <location>
        <position position="100"/>
    </location>
</feature>
<keyword evidence="2" id="KW-0547">Nucleotide-binding</keyword>
<dbReference type="GO" id="GO:0008776">
    <property type="term" value="F:acetate kinase activity"/>
    <property type="evidence" value="ECO:0007669"/>
    <property type="project" value="TreeGrafter"/>
</dbReference>
<keyword evidence="3" id="KW-0418">Kinase</keyword>
<dbReference type="InterPro" id="IPR000890">
    <property type="entry name" value="Aliphatic_acid_kin_short-chain"/>
</dbReference>